<sequence>SSKLVRSSSRLHRNNIIPLPSLHPSLLYLSTNFLTADTTSKYNQRFYSDKNIRVFDFRSDTSTYPTDEMFDVMRIASRGDDVHNEDKTTKELETYVAELTGCEAGLFAVSSTMTNQLAIRTHLTQPPHSVLLDIRSHIYKYEVGGLASLSQALAIPVEPLNKNHLTAHEIKSNVISDEIHRAPTRLVCLENTLDGVIFPFSEIIQISRIAREQGIKLHLDGARLWNASAETGISLKQYGQCFDSITLCLSKGIGAPIGSILVGDQKFINKARHFRKQFGGGWRQSGLLAAAANFAIQKTYPDLLKETHILARHLAKGLQNHGILILKPVDTNMIFIDTKPTNLPITRLMRKLAEHDILIRDSPGTTTRLVLHYQITREAVDKFLWVVGEVVG</sequence>
<protein>
    <submittedName>
        <fullName evidence="7">12899_t:CDS:1</fullName>
    </submittedName>
</protein>
<evidence type="ECO:0000256" key="2">
    <source>
        <dbReference type="ARBA" id="ARBA00006966"/>
    </source>
</evidence>
<feature type="modified residue" description="N6-(pyridoxal phosphate)lysine" evidence="5">
    <location>
        <position position="251"/>
    </location>
</feature>
<dbReference type="GO" id="GO:0005829">
    <property type="term" value="C:cytosol"/>
    <property type="evidence" value="ECO:0007669"/>
    <property type="project" value="TreeGrafter"/>
</dbReference>
<dbReference type="Gene3D" id="3.90.1150.10">
    <property type="entry name" value="Aspartate Aminotransferase, domain 1"/>
    <property type="match status" value="1"/>
</dbReference>
<evidence type="ECO:0000256" key="5">
    <source>
        <dbReference type="PIRSR" id="PIRSR017617-1"/>
    </source>
</evidence>
<dbReference type="PANTHER" id="PTHR48097:SF9">
    <property type="entry name" value="L-THREONINE ALDOLASE"/>
    <property type="match status" value="1"/>
</dbReference>
<dbReference type="GO" id="GO:0006545">
    <property type="term" value="P:glycine biosynthetic process"/>
    <property type="evidence" value="ECO:0007669"/>
    <property type="project" value="TreeGrafter"/>
</dbReference>
<dbReference type="Proteomes" id="UP000789831">
    <property type="component" value="Unassembled WGS sequence"/>
</dbReference>
<keyword evidence="4" id="KW-0456">Lyase</keyword>
<proteinExistence type="inferred from homology"/>
<evidence type="ECO:0000313" key="7">
    <source>
        <dbReference type="EMBL" id="CAG8434890.1"/>
    </source>
</evidence>
<evidence type="ECO:0000259" key="6">
    <source>
        <dbReference type="Pfam" id="PF01212"/>
    </source>
</evidence>
<organism evidence="7 8">
    <name type="scientific">Ambispora gerdemannii</name>
    <dbReference type="NCBI Taxonomy" id="144530"/>
    <lineage>
        <taxon>Eukaryota</taxon>
        <taxon>Fungi</taxon>
        <taxon>Fungi incertae sedis</taxon>
        <taxon>Mucoromycota</taxon>
        <taxon>Glomeromycotina</taxon>
        <taxon>Glomeromycetes</taxon>
        <taxon>Archaeosporales</taxon>
        <taxon>Ambisporaceae</taxon>
        <taxon>Ambispora</taxon>
    </lineage>
</organism>
<dbReference type="InterPro" id="IPR015422">
    <property type="entry name" value="PyrdxlP-dep_Trfase_small"/>
</dbReference>
<dbReference type="InterPro" id="IPR015424">
    <property type="entry name" value="PyrdxlP-dep_Trfase"/>
</dbReference>
<comment type="caution">
    <text evidence="7">The sequence shown here is derived from an EMBL/GenBank/DDBJ whole genome shotgun (WGS) entry which is preliminary data.</text>
</comment>
<feature type="domain" description="Aromatic amino acid beta-eliminating lyase/threonine aldolase" evidence="6">
    <location>
        <begin position="56"/>
        <end position="338"/>
    </location>
</feature>
<evidence type="ECO:0000256" key="3">
    <source>
        <dbReference type="ARBA" id="ARBA00022898"/>
    </source>
</evidence>
<dbReference type="CDD" id="cd06502">
    <property type="entry name" value="TA_like"/>
    <property type="match status" value="1"/>
</dbReference>
<dbReference type="InterPro" id="IPR015421">
    <property type="entry name" value="PyrdxlP-dep_Trfase_major"/>
</dbReference>
<dbReference type="AlphaFoldDB" id="A0A9N8V4Z5"/>
<dbReference type="FunFam" id="3.40.640.10:FF:000030">
    <property type="entry name" value="Low-specificity L-threonine aldolase"/>
    <property type="match status" value="1"/>
</dbReference>
<evidence type="ECO:0000256" key="1">
    <source>
        <dbReference type="ARBA" id="ARBA00001933"/>
    </source>
</evidence>
<dbReference type="InterPro" id="IPR001597">
    <property type="entry name" value="ArAA_b-elim_lyase/Thr_aldolase"/>
</dbReference>
<dbReference type="OrthoDB" id="10261951at2759"/>
<evidence type="ECO:0000256" key="4">
    <source>
        <dbReference type="ARBA" id="ARBA00023239"/>
    </source>
</evidence>
<dbReference type="Gene3D" id="3.40.640.10">
    <property type="entry name" value="Type I PLP-dependent aspartate aminotransferase-like (Major domain)"/>
    <property type="match status" value="1"/>
</dbReference>
<dbReference type="InterPro" id="IPR023603">
    <property type="entry name" value="Low_specificity_L-TA-like"/>
</dbReference>
<dbReference type="Pfam" id="PF01212">
    <property type="entry name" value="Beta_elim_lyase"/>
    <property type="match status" value="1"/>
</dbReference>
<comment type="similarity">
    <text evidence="2">Belongs to the threonine aldolase family.</text>
</comment>
<keyword evidence="8" id="KW-1185">Reference proteome</keyword>
<gene>
    <name evidence="7" type="ORF">AGERDE_LOCUS440</name>
</gene>
<dbReference type="PIRSF" id="PIRSF017617">
    <property type="entry name" value="Thr_aldolase"/>
    <property type="match status" value="1"/>
</dbReference>
<feature type="non-terminal residue" evidence="7">
    <location>
        <position position="392"/>
    </location>
</feature>
<dbReference type="SUPFAM" id="SSF53383">
    <property type="entry name" value="PLP-dependent transferases"/>
    <property type="match status" value="1"/>
</dbReference>
<dbReference type="GO" id="GO:0008732">
    <property type="term" value="F:L-allo-threonine aldolase activity"/>
    <property type="evidence" value="ECO:0007669"/>
    <property type="project" value="TreeGrafter"/>
</dbReference>
<accession>A0A9N8V4Z5</accession>
<reference evidence="7" key="1">
    <citation type="submission" date="2021-06" db="EMBL/GenBank/DDBJ databases">
        <authorList>
            <person name="Kallberg Y."/>
            <person name="Tangrot J."/>
            <person name="Rosling A."/>
        </authorList>
    </citation>
    <scope>NUCLEOTIDE SEQUENCE</scope>
    <source>
        <strain evidence="7">MT106</strain>
    </source>
</reference>
<keyword evidence="3" id="KW-0663">Pyridoxal phosphate</keyword>
<comment type="cofactor">
    <cofactor evidence="1">
        <name>pyridoxal 5'-phosphate</name>
        <dbReference type="ChEBI" id="CHEBI:597326"/>
    </cofactor>
</comment>
<evidence type="ECO:0000313" key="8">
    <source>
        <dbReference type="Proteomes" id="UP000789831"/>
    </source>
</evidence>
<dbReference type="GO" id="GO:0006567">
    <property type="term" value="P:L-threonine catabolic process"/>
    <property type="evidence" value="ECO:0007669"/>
    <property type="project" value="TreeGrafter"/>
</dbReference>
<dbReference type="NCBIfam" id="NF041359">
    <property type="entry name" value="GntG_guanitoxin"/>
    <property type="match status" value="1"/>
</dbReference>
<dbReference type="PANTHER" id="PTHR48097">
    <property type="entry name" value="L-THREONINE ALDOLASE-RELATED"/>
    <property type="match status" value="1"/>
</dbReference>
<dbReference type="EMBL" id="CAJVPL010000021">
    <property type="protein sequence ID" value="CAG8434890.1"/>
    <property type="molecule type" value="Genomic_DNA"/>
</dbReference>
<name>A0A9N8V4Z5_9GLOM</name>